<protein>
    <submittedName>
        <fullName evidence="1">Uncharacterized protein</fullName>
    </submittedName>
</protein>
<proteinExistence type="predicted"/>
<dbReference type="Proteomes" id="UP000184130">
    <property type="component" value="Unassembled WGS sequence"/>
</dbReference>
<accession>A0A1M6Y6N8</accession>
<dbReference type="AlphaFoldDB" id="A0A1M6Y6N8"/>
<reference evidence="1 2" key="1">
    <citation type="submission" date="2016-11" db="EMBL/GenBank/DDBJ databases">
        <authorList>
            <person name="Jaros S."/>
            <person name="Januszkiewicz K."/>
            <person name="Wedrychowicz H."/>
        </authorList>
    </citation>
    <scope>NUCLEOTIDE SEQUENCE [LARGE SCALE GENOMIC DNA]</scope>
    <source>
        <strain evidence="1 2">KHT3</strain>
    </source>
</reference>
<organism evidence="1 2">
    <name type="scientific">Xylanibacter ruminicola</name>
    <name type="common">Prevotella ruminicola</name>
    <dbReference type="NCBI Taxonomy" id="839"/>
    <lineage>
        <taxon>Bacteria</taxon>
        <taxon>Pseudomonadati</taxon>
        <taxon>Bacteroidota</taxon>
        <taxon>Bacteroidia</taxon>
        <taxon>Bacteroidales</taxon>
        <taxon>Prevotellaceae</taxon>
        <taxon>Xylanibacter</taxon>
    </lineage>
</organism>
<dbReference type="EMBL" id="FRBD01000024">
    <property type="protein sequence ID" value="SHL13832.1"/>
    <property type="molecule type" value="Genomic_DNA"/>
</dbReference>
<evidence type="ECO:0000313" key="1">
    <source>
        <dbReference type="EMBL" id="SHL13832.1"/>
    </source>
</evidence>
<evidence type="ECO:0000313" key="2">
    <source>
        <dbReference type="Proteomes" id="UP000184130"/>
    </source>
</evidence>
<feature type="non-terminal residue" evidence="1">
    <location>
        <position position="1"/>
    </location>
</feature>
<name>A0A1M6Y6N8_XYLRU</name>
<sequence>HMSLNNMTPHQAASCMGKIQKKWISFREKYLENLEIQEGACTFAPQTLNMIERLSVELIQQKQGLKENCSTSVRDKNLGTQ</sequence>
<gene>
    <name evidence="1" type="ORF">SAMN05216463_12458</name>
</gene>